<feature type="chain" id="PRO_5020943910" description="Phosphodiester glycosidase domain-containing protein" evidence="1">
    <location>
        <begin position="18"/>
        <end position="221"/>
    </location>
</feature>
<feature type="domain" description="Phosphodiester glycosidase" evidence="2">
    <location>
        <begin position="56"/>
        <end position="201"/>
    </location>
</feature>
<gene>
    <name evidence="3" type="ORF">EPD60_14770</name>
</gene>
<dbReference type="OrthoDB" id="5515706at2"/>
<evidence type="ECO:0000259" key="2">
    <source>
        <dbReference type="Pfam" id="PF09992"/>
    </source>
</evidence>
<proteinExistence type="predicted"/>
<dbReference type="EMBL" id="SJZI01000050">
    <property type="protein sequence ID" value="TCJ12534.1"/>
    <property type="molecule type" value="Genomic_DNA"/>
</dbReference>
<keyword evidence="1" id="KW-0732">Signal</keyword>
<feature type="signal peptide" evidence="1">
    <location>
        <begin position="1"/>
        <end position="17"/>
    </location>
</feature>
<reference evidence="3 4" key="1">
    <citation type="submission" date="2019-03" db="EMBL/GenBank/DDBJ databases">
        <authorList>
            <person name="Kim M.K.M."/>
        </authorList>
    </citation>
    <scope>NUCLEOTIDE SEQUENCE [LARGE SCALE GENOMIC DNA]</scope>
    <source>
        <strain evidence="3 4">17J68-12</strain>
    </source>
</reference>
<organism evidence="3 4">
    <name type="scientific">Flaviaesturariibacter flavus</name>
    <dbReference type="NCBI Taxonomy" id="2502780"/>
    <lineage>
        <taxon>Bacteria</taxon>
        <taxon>Pseudomonadati</taxon>
        <taxon>Bacteroidota</taxon>
        <taxon>Chitinophagia</taxon>
        <taxon>Chitinophagales</taxon>
        <taxon>Chitinophagaceae</taxon>
        <taxon>Flaviaestuariibacter</taxon>
    </lineage>
</organism>
<dbReference type="Proteomes" id="UP000295334">
    <property type="component" value="Unassembled WGS sequence"/>
</dbReference>
<dbReference type="Pfam" id="PF09992">
    <property type="entry name" value="NAGPA"/>
    <property type="match status" value="1"/>
</dbReference>
<dbReference type="RefSeq" id="WP_131450290.1">
    <property type="nucleotide sequence ID" value="NZ_SJZI01000050.1"/>
</dbReference>
<protein>
    <recommendedName>
        <fullName evidence="2">Phosphodiester glycosidase domain-containing protein</fullName>
    </recommendedName>
</protein>
<accession>A0A4R1B3B2</accession>
<evidence type="ECO:0000313" key="3">
    <source>
        <dbReference type="EMBL" id="TCJ12534.1"/>
    </source>
</evidence>
<keyword evidence="4" id="KW-1185">Reference proteome</keyword>
<dbReference type="InterPro" id="IPR018711">
    <property type="entry name" value="NAGPA"/>
</dbReference>
<dbReference type="AlphaFoldDB" id="A0A4R1B3B2"/>
<name>A0A4R1B3B2_9BACT</name>
<evidence type="ECO:0000313" key="4">
    <source>
        <dbReference type="Proteomes" id="UP000295334"/>
    </source>
</evidence>
<evidence type="ECO:0000256" key="1">
    <source>
        <dbReference type="SAM" id="SignalP"/>
    </source>
</evidence>
<sequence>MKRLLFFALLLPATAFCQSFDSYVATAGRTAFFYRHAGSNISTLSRLAALQPRLRFAMNIQMYANGNSGYRPVGLYIENGQTITPLVRVNNPKVNFGMQPQAVIAITKDNRAVLVPLGEIKTSDYKYAVEIAPMLVINGAVNPKLTRAQSRYIRNGVGILADGRILFAISREPVTFQELARFFVQQGCRSAAFIDGVVSQSWRPGAAPPYDGEFAVMAGSW</sequence>
<comment type="caution">
    <text evidence="3">The sequence shown here is derived from an EMBL/GenBank/DDBJ whole genome shotgun (WGS) entry which is preliminary data.</text>
</comment>